<evidence type="ECO:0000256" key="1">
    <source>
        <dbReference type="SAM" id="Phobius"/>
    </source>
</evidence>
<feature type="transmembrane region" description="Helical" evidence="1">
    <location>
        <begin position="30"/>
        <end position="49"/>
    </location>
</feature>
<evidence type="ECO:0000313" key="3">
    <source>
        <dbReference type="Proteomes" id="UP001054837"/>
    </source>
</evidence>
<accession>A0AAV4P8W0</accession>
<organism evidence="2 3">
    <name type="scientific">Caerostris darwini</name>
    <dbReference type="NCBI Taxonomy" id="1538125"/>
    <lineage>
        <taxon>Eukaryota</taxon>
        <taxon>Metazoa</taxon>
        <taxon>Ecdysozoa</taxon>
        <taxon>Arthropoda</taxon>
        <taxon>Chelicerata</taxon>
        <taxon>Arachnida</taxon>
        <taxon>Araneae</taxon>
        <taxon>Araneomorphae</taxon>
        <taxon>Entelegynae</taxon>
        <taxon>Araneoidea</taxon>
        <taxon>Araneidae</taxon>
        <taxon>Caerostris</taxon>
    </lineage>
</organism>
<dbReference type="EMBL" id="BPLQ01002550">
    <property type="protein sequence ID" value="GIX93872.1"/>
    <property type="molecule type" value="Genomic_DNA"/>
</dbReference>
<gene>
    <name evidence="2" type="ORF">CDAR_179101</name>
</gene>
<comment type="caution">
    <text evidence="2">The sequence shown here is derived from an EMBL/GenBank/DDBJ whole genome shotgun (WGS) entry which is preliminary data.</text>
</comment>
<sequence length="96" mass="10424">MPESQRYVIHNKREIASISTKNIGNGVKTIGPMILMSRGLVLQVIVCVFSSGGSGTQNYPSSIRERDRLGSGVVIVWRGILTTVILCTLYAKQTGT</sequence>
<reference evidence="2 3" key="1">
    <citation type="submission" date="2021-06" db="EMBL/GenBank/DDBJ databases">
        <title>Caerostris darwini draft genome.</title>
        <authorList>
            <person name="Kono N."/>
            <person name="Arakawa K."/>
        </authorList>
    </citation>
    <scope>NUCLEOTIDE SEQUENCE [LARGE SCALE GENOMIC DNA]</scope>
</reference>
<name>A0AAV4P8W0_9ARAC</name>
<proteinExistence type="predicted"/>
<keyword evidence="3" id="KW-1185">Reference proteome</keyword>
<dbReference type="AlphaFoldDB" id="A0AAV4P8W0"/>
<dbReference type="Proteomes" id="UP001054837">
    <property type="component" value="Unassembled WGS sequence"/>
</dbReference>
<protein>
    <submittedName>
        <fullName evidence="2">Uncharacterized protein</fullName>
    </submittedName>
</protein>
<evidence type="ECO:0000313" key="2">
    <source>
        <dbReference type="EMBL" id="GIX93872.1"/>
    </source>
</evidence>
<keyword evidence="1" id="KW-1133">Transmembrane helix</keyword>
<keyword evidence="1" id="KW-0472">Membrane</keyword>
<keyword evidence="1" id="KW-0812">Transmembrane</keyword>
<feature type="transmembrane region" description="Helical" evidence="1">
    <location>
        <begin position="69"/>
        <end position="91"/>
    </location>
</feature>